<dbReference type="RefSeq" id="WP_073598941.1">
    <property type="nucleotide sequence ID" value="NZ_MRCB01000006.1"/>
</dbReference>
<proteinExistence type="predicted"/>
<accession>A0A1U7HLL3</accession>
<evidence type="ECO:0000313" key="1">
    <source>
        <dbReference type="EMBL" id="OKH24459.1"/>
    </source>
</evidence>
<dbReference type="EMBL" id="MRCB01000006">
    <property type="protein sequence ID" value="OKH24459.1"/>
    <property type="molecule type" value="Genomic_DNA"/>
</dbReference>
<keyword evidence="2" id="KW-1185">Reference proteome</keyword>
<name>A0A1U7HLL3_9CYAN</name>
<comment type="caution">
    <text evidence="1">The sequence shown here is derived from an EMBL/GenBank/DDBJ whole genome shotgun (WGS) entry which is preliminary data.</text>
</comment>
<dbReference type="STRING" id="1921803.NIES593_07215"/>
<gene>
    <name evidence="1" type="ORF">NIES593_07215</name>
</gene>
<protein>
    <submittedName>
        <fullName evidence="1">Uncharacterized protein</fullName>
    </submittedName>
</protein>
<dbReference type="Proteomes" id="UP000186868">
    <property type="component" value="Unassembled WGS sequence"/>
</dbReference>
<reference evidence="1 2" key="1">
    <citation type="submission" date="2016-11" db="EMBL/GenBank/DDBJ databases">
        <title>Draft Genome Sequences of Nine Cyanobacterial Strains from Diverse Habitats.</title>
        <authorList>
            <person name="Zhu T."/>
            <person name="Hou S."/>
            <person name="Lu X."/>
            <person name="Hess W.R."/>
        </authorList>
    </citation>
    <scope>NUCLEOTIDE SEQUENCE [LARGE SCALE GENOMIC DNA]</scope>
    <source>
        <strain evidence="1 2">NIES-593</strain>
    </source>
</reference>
<sequence>MIKPEYLAQEYVSLVKNYYPMTGELLEYCYVKILECYLERSGKRFYYVGVYYPEGMLAVIQEQQDVLKDIAENMGLVAVVCINATRLVRDPVSNLKQENPRLWLELYWVAAHRHWENY</sequence>
<dbReference type="AlphaFoldDB" id="A0A1U7HLL3"/>
<organism evidence="1 2">
    <name type="scientific">Hydrococcus rivularis NIES-593</name>
    <dbReference type="NCBI Taxonomy" id="1921803"/>
    <lineage>
        <taxon>Bacteria</taxon>
        <taxon>Bacillati</taxon>
        <taxon>Cyanobacteriota</taxon>
        <taxon>Cyanophyceae</taxon>
        <taxon>Pleurocapsales</taxon>
        <taxon>Hydrococcaceae</taxon>
        <taxon>Hydrococcus</taxon>
    </lineage>
</organism>
<dbReference type="OrthoDB" id="513533at2"/>
<evidence type="ECO:0000313" key="2">
    <source>
        <dbReference type="Proteomes" id="UP000186868"/>
    </source>
</evidence>